<evidence type="ECO:0000313" key="2">
    <source>
        <dbReference type="Proteomes" id="UP000199695"/>
    </source>
</evidence>
<reference evidence="1 2" key="1">
    <citation type="submission" date="2016-10" db="EMBL/GenBank/DDBJ databases">
        <authorList>
            <person name="de Groot N.N."/>
        </authorList>
    </citation>
    <scope>NUCLEOTIDE SEQUENCE [LARGE SCALE GENOMIC DNA]</scope>
    <source>
        <strain evidence="1 2">DSM 46701</strain>
    </source>
</reference>
<organism evidence="1 2">
    <name type="scientific">Lihuaxuella thermophila</name>
    <dbReference type="NCBI Taxonomy" id="1173111"/>
    <lineage>
        <taxon>Bacteria</taxon>
        <taxon>Bacillati</taxon>
        <taxon>Bacillota</taxon>
        <taxon>Bacilli</taxon>
        <taxon>Bacillales</taxon>
        <taxon>Thermoactinomycetaceae</taxon>
        <taxon>Lihuaxuella</taxon>
    </lineage>
</organism>
<keyword evidence="2" id="KW-1185">Reference proteome</keyword>
<sequence>MRKKCRKRKPDCRKKKDRHCRDFRSTACQPDDNQFHINPNAQAATDTAINLNVDDILAAGGDIEVDQVEKGPGDAKQLV</sequence>
<evidence type="ECO:0000313" key="1">
    <source>
        <dbReference type="EMBL" id="SEN11851.1"/>
    </source>
</evidence>
<accession>A0A1H8DX18</accession>
<dbReference type="STRING" id="1173111.SAMN05444955_10623"/>
<dbReference type="Proteomes" id="UP000199695">
    <property type="component" value="Unassembled WGS sequence"/>
</dbReference>
<dbReference type="RefSeq" id="WP_089967074.1">
    <property type="nucleotide sequence ID" value="NZ_FOCQ01000006.1"/>
</dbReference>
<dbReference type="EMBL" id="FOCQ01000006">
    <property type="protein sequence ID" value="SEN11851.1"/>
    <property type="molecule type" value="Genomic_DNA"/>
</dbReference>
<name>A0A1H8DX18_9BACL</name>
<protein>
    <submittedName>
        <fullName evidence="1">Uncharacterized protein</fullName>
    </submittedName>
</protein>
<dbReference type="AlphaFoldDB" id="A0A1H8DX18"/>
<proteinExistence type="predicted"/>
<gene>
    <name evidence="1" type="ORF">SAMN05444955_10623</name>
</gene>